<protein>
    <submittedName>
        <fullName evidence="1">Uncharacterized protein</fullName>
    </submittedName>
</protein>
<sequence>MTWYPSQRKVIYRIDDRVSSNVSSNGLNNFTPSHSTLSAVVAARRRAPRRKKRFFATVTSRQPPIFKRSITFLEKDDSYLGDQVGSFGNQLEFADMTWYPSQRKVIYRIDDRVSSNVSSNGLNNFTPSHSTLSAVVAAVRTAG</sequence>
<gene>
    <name evidence="1" type="ORF">TEA_000640</name>
</gene>
<dbReference type="AlphaFoldDB" id="A0A4S4EI55"/>
<dbReference type="STRING" id="542762.A0A4S4EI55"/>
<evidence type="ECO:0000313" key="2">
    <source>
        <dbReference type="Proteomes" id="UP000306102"/>
    </source>
</evidence>
<dbReference type="Proteomes" id="UP000306102">
    <property type="component" value="Unassembled WGS sequence"/>
</dbReference>
<comment type="caution">
    <text evidence="1">The sequence shown here is derived from an EMBL/GenBank/DDBJ whole genome shotgun (WGS) entry which is preliminary data.</text>
</comment>
<evidence type="ECO:0000313" key="1">
    <source>
        <dbReference type="EMBL" id="THG16190.1"/>
    </source>
</evidence>
<organism evidence="1 2">
    <name type="scientific">Camellia sinensis var. sinensis</name>
    <name type="common">China tea</name>
    <dbReference type="NCBI Taxonomy" id="542762"/>
    <lineage>
        <taxon>Eukaryota</taxon>
        <taxon>Viridiplantae</taxon>
        <taxon>Streptophyta</taxon>
        <taxon>Embryophyta</taxon>
        <taxon>Tracheophyta</taxon>
        <taxon>Spermatophyta</taxon>
        <taxon>Magnoliopsida</taxon>
        <taxon>eudicotyledons</taxon>
        <taxon>Gunneridae</taxon>
        <taxon>Pentapetalae</taxon>
        <taxon>asterids</taxon>
        <taxon>Ericales</taxon>
        <taxon>Theaceae</taxon>
        <taxon>Camellia</taxon>
    </lineage>
</organism>
<reference evidence="1 2" key="1">
    <citation type="journal article" date="2018" name="Proc. Natl. Acad. Sci. U.S.A.">
        <title>Draft genome sequence of Camellia sinensis var. sinensis provides insights into the evolution of the tea genome and tea quality.</title>
        <authorList>
            <person name="Wei C."/>
            <person name="Yang H."/>
            <person name="Wang S."/>
            <person name="Zhao J."/>
            <person name="Liu C."/>
            <person name="Gao L."/>
            <person name="Xia E."/>
            <person name="Lu Y."/>
            <person name="Tai Y."/>
            <person name="She G."/>
            <person name="Sun J."/>
            <person name="Cao H."/>
            <person name="Tong W."/>
            <person name="Gao Q."/>
            <person name="Li Y."/>
            <person name="Deng W."/>
            <person name="Jiang X."/>
            <person name="Wang W."/>
            <person name="Chen Q."/>
            <person name="Zhang S."/>
            <person name="Li H."/>
            <person name="Wu J."/>
            <person name="Wang P."/>
            <person name="Li P."/>
            <person name="Shi C."/>
            <person name="Zheng F."/>
            <person name="Jian J."/>
            <person name="Huang B."/>
            <person name="Shan D."/>
            <person name="Shi M."/>
            <person name="Fang C."/>
            <person name="Yue Y."/>
            <person name="Li F."/>
            <person name="Li D."/>
            <person name="Wei S."/>
            <person name="Han B."/>
            <person name="Jiang C."/>
            <person name="Yin Y."/>
            <person name="Xia T."/>
            <person name="Zhang Z."/>
            <person name="Bennetzen J.L."/>
            <person name="Zhao S."/>
            <person name="Wan X."/>
        </authorList>
    </citation>
    <scope>NUCLEOTIDE SEQUENCE [LARGE SCALE GENOMIC DNA]</scope>
    <source>
        <strain evidence="2">cv. Shuchazao</strain>
        <tissue evidence="1">Leaf</tissue>
    </source>
</reference>
<name>A0A4S4EI55_CAMSN</name>
<accession>A0A4S4EI55</accession>
<dbReference type="EMBL" id="SDRB02004215">
    <property type="protein sequence ID" value="THG16190.1"/>
    <property type="molecule type" value="Genomic_DNA"/>
</dbReference>
<keyword evidence="2" id="KW-1185">Reference proteome</keyword>
<proteinExistence type="predicted"/>